<feature type="domain" description="5'-Nucleotidase C-terminal" evidence="2">
    <location>
        <begin position="84"/>
        <end position="221"/>
    </location>
</feature>
<dbReference type="PRINTS" id="PR01607">
    <property type="entry name" value="APYRASEFAMLY"/>
</dbReference>
<dbReference type="PANTHER" id="PTHR11575:SF24">
    <property type="entry name" value="5'-NUCLEOTIDASE"/>
    <property type="match status" value="1"/>
</dbReference>
<dbReference type="Proteomes" id="UP001242368">
    <property type="component" value="Unassembled WGS sequence"/>
</dbReference>
<dbReference type="PANTHER" id="PTHR11575">
    <property type="entry name" value="5'-NUCLEOTIDASE-RELATED"/>
    <property type="match status" value="1"/>
</dbReference>
<dbReference type="EMBL" id="JAUFQU010000001">
    <property type="protein sequence ID" value="MDN3706496.1"/>
    <property type="molecule type" value="Genomic_DNA"/>
</dbReference>
<dbReference type="Pfam" id="PF02872">
    <property type="entry name" value="5_nucleotid_C"/>
    <property type="match status" value="1"/>
</dbReference>
<evidence type="ECO:0000259" key="2">
    <source>
        <dbReference type="Pfam" id="PF02872"/>
    </source>
</evidence>
<dbReference type="Gene3D" id="3.90.780.10">
    <property type="entry name" value="5'-Nucleotidase, C-terminal domain"/>
    <property type="match status" value="1"/>
</dbReference>
<evidence type="ECO:0000313" key="4">
    <source>
        <dbReference type="Proteomes" id="UP001242368"/>
    </source>
</evidence>
<proteinExistence type="predicted"/>
<keyword evidence="4" id="KW-1185">Reference proteome</keyword>
<evidence type="ECO:0000256" key="1">
    <source>
        <dbReference type="SAM" id="SignalP"/>
    </source>
</evidence>
<sequence>MIRFSKKKTSFISLFLFLISINAFFACSPHLYRNTEIKGKNISVSDTLAPDLSIDKFVAPYKKHIDEDLSKVISHSPITMDKSKGKWETIIGNLFAEATVEIVNPVFQKRYQKNIDGCMLNHGGIRSVISEGDVTTRAAFEVMPFENEAVVLELKGEQIIELANYMLANKKPHPLAGIFIHIDAKTQQLKNVYINGKIVSPEKTYLIVTNDYLAQGGDSMVFFTKAVRTYTMDYKLRNVLIEYFKKHPELPVITTQHIIEEGNE</sequence>
<keyword evidence="1" id="KW-0732">Signal</keyword>
<dbReference type="InterPro" id="IPR006179">
    <property type="entry name" value="5_nucleotidase/apyrase"/>
</dbReference>
<reference evidence="4" key="1">
    <citation type="journal article" date="2019" name="Int. J. Syst. Evol. Microbiol.">
        <title>The Global Catalogue of Microorganisms (GCM) 10K type strain sequencing project: providing services to taxonomists for standard genome sequencing and annotation.</title>
        <authorList>
            <consortium name="The Broad Institute Genomics Platform"/>
            <consortium name="The Broad Institute Genome Sequencing Center for Infectious Disease"/>
            <person name="Wu L."/>
            <person name="Ma J."/>
        </authorList>
    </citation>
    <scope>NUCLEOTIDE SEQUENCE [LARGE SCALE GENOMIC DNA]</scope>
    <source>
        <strain evidence="4">CECT 7184</strain>
    </source>
</reference>
<evidence type="ECO:0000313" key="3">
    <source>
        <dbReference type="EMBL" id="MDN3706496.1"/>
    </source>
</evidence>
<dbReference type="RefSeq" id="WP_290362567.1">
    <property type="nucleotide sequence ID" value="NZ_JAUFQU010000001.1"/>
</dbReference>
<dbReference type="SUPFAM" id="SSF55816">
    <property type="entry name" value="5'-nucleotidase (syn. UDP-sugar hydrolase), C-terminal domain"/>
    <property type="match status" value="1"/>
</dbReference>
<accession>A0ABT8CQP6</accession>
<organism evidence="3 4">
    <name type="scientific">Paenimyroides ceti</name>
    <dbReference type="NCBI Taxonomy" id="395087"/>
    <lineage>
        <taxon>Bacteria</taxon>
        <taxon>Pseudomonadati</taxon>
        <taxon>Bacteroidota</taxon>
        <taxon>Flavobacteriia</taxon>
        <taxon>Flavobacteriales</taxon>
        <taxon>Flavobacteriaceae</taxon>
        <taxon>Paenimyroides</taxon>
    </lineage>
</organism>
<dbReference type="InterPro" id="IPR036907">
    <property type="entry name" value="5'-Nucleotdase_C_sf"/>
</dbReference>
<name>A0ABT8CQP6_9FLAO</name>
<feature type="signal peptide" evidence="1">
    <location>
        <begin position="1"/>
        <end position="25"/>
    </location>
</feature>
<feature type="chain" id="PRO_5045369739" evidence="1">
    <location>
        <begin position="26"/>
        <end position="264"/>
    </location>
</feature>
<dbReference type="InterPro" id="IPR008334">
    <property type="entry name" value="5'-Nucleotdase_C"/>
</dbReference>
<comment type="caution">
    <text evidence="3">The sequence shown here is derived from an EMBL/GenBank/DDBJ whole genome shotgun (WGS) entry which is preliminary data.</text>
</comment>
<protein>
    <submittedName>
        <fullName evidence="3">5'-nucleotidase C-terminal domain-containing protein</fullName>
    </submittedName>
</protein>
<dbReference type="PROSITE" id="PS51257">
    <property type="entry name" value="PROKAR_LIPOPROTEIN"/>
    <property type="match status" value="1"/>
</dbReference>
<gene>
    <name evidence="3" type="ORF">QW060_05060</name>
</gene>